<dbReference type="SUPFAM" id="SSF160387">
    <property type="entry name" value="NosL/MerB-like"/>
    <property type="match status" value="1"/>
</dbReference>
<evidence type="ECO:0000313" key="3">
    <source>
        <dbReference type="Proteomes" id="UP000199296"/>
    </source>
</evidence>
<dbReference type="EMBL" id="FNCW01000005">
    <property type="protein sequence ID" value="SDG67092.1"/>
    <property type="molecule type" value="Genomic_DNA"/>
</dbReference>
<keyword evidence="3" id="KW-1185">Reference proteome</keyword>
<feature type="chain" id="PRO_5011523467" evidence="1">
    <location>
        <begin position="22"/>
        <end position="150"/>
    </location>
</feature>
<dbReference type="InterPro" id="IPR008719">
    <property type="entry name" value="N2O_reductase_NosL"/>
</dbReference>
<dbReference type="AlphaFoldDB" id="A0A1G7W515"/>
<protein>
    <submittedName>
        <fullName evidence="2">Copper chaperone NosL</fullName>
    </submittedName>
</protein>
<dbReference type="STRING" id="470826.SAMN04488027_1053"/>
<name>A0A1G7W515_9FLAO</name>
<evidence type="ECO:0000256" key="1">
    <source>
        <dbReference type="SAM" id="SignalP"/>
    </source>
</evidence>
<dbReference type="Proteomes" id="UP000199296">
    <property type="component" value="Unassembled WGS sequence"/>
</dbReference>
<sequence length="150" mass="16747">MQKYIILILCCVALAACDKSAKPISYGEDQCDYCSMSIVQKTHSAQMVTEKGKQHKFDAVECMVNYIKQEPKKFENATLLVANYNQSGEMIPAENSAYLISKSLPSPMGANLTAFATTAEAKEAQKKLDGKVYQWNELKKVINKDSHQSR</sequence>
<dbReference type="OrthoDB" id="9792749at2"/>
<dbReference type="RefSeq" id="WP_093366924.1">
    <property type="nucleotide sequence ID" value="NZ_FNCW01000005.1"/>
</dbReference>
<proteinExistence type="predicted"/>
<feature type="signal peptide" evidence="1">
    <location>
        <begin position="1"/>
        <end position="21"/>
    </location>
</feature>
<keyword evidence="1" id="KW-0732">Signal</keyword>
<dbReference type="PANTHER" id="PTHR41247">
    <property type="entry name" value="HTH-TYPE TRANSCRIPTIONAL REPRESSOR YCNK"/>
    <property type="match status" value="1"/>
</dbReference>
<reference evidence="2 3" key="1">
    <citation type="submission" date="2016-10" db="EMBL/GenBank/DDBJ databases">
        <authorList>
            <person name="de Groot N.N."/>
        </authorList>
    </citation>
    <scope>NUCLEOTIDE SEQUENCE [LARGE SCALE GENOMIC DNA]</scope>
    <source>
        <strain evidence="2 3">DSM 19803</strain>
    </source>
</reference>
<dbReference type="PANTHER" id="PTHR41247:SF1">
    <property type="entry name" value="HTH-TYPE TRANSCRIPTIONAL REPRESSOR YCNK"/>
    <property type="match status" value="1"/>
</dbReference>
<organism evidence="2 3">
    <name type="scientific">Psychroflexus sediminis</name>
    <dbReference type="NCBI Taxonomy" id="470826"/>
    <lineage>
        <taxon>Bacteria</taxon>
        <taxon>Pseudomonadati</taxon>
        <taxon>Bacteroidota</taxon>
        <taxon>Flavobacteriia</taxon>
        <taxon>Flavobacteriales</taxon>
        <taxon>Flavobacteriaceae</taxon>
        <taxon>Psychroflexus</taxon>
    </lineage>
</organism>
<dbReference type="PROSITE" id="PS51257">
    <property type="entry name" value="PROKAR_LIPOPROTEIN"/>
    <property type="match status" value="1"/>
</dbReference>
<dbReference type="Pfam" id="PF05573">
    <property type="entry name" value="NosL"/>
    <property type="match status" value="1"/>
</dbReference>
<evidence type="ECO:0000313" key="2">
    <source>
        <dbReference type="EMBL" id="SDG67092.1"/>
    </source>
</evidence>
<accession>A0A1G7W515</accession>
<gene>
    <name evidence="2" type="ORF">SAMN04488027_1053</name>
</gene>